<keyword evidence="2" id="KW-0269">Exonuclease</keyword>
<keyword evidence="2" id="KW-0378">Hydrolase</keyword>
<dbReference type="InterPro" id="IPR013520">
    <property type="entry name" value="Ribonucl_H"/>
</dbReference>
<dbReference type="Gene3D" id="3.30.420.10">
    <property type="entry name" value="Ribonuclease H-like superfamily/Ribonuclease H"/>
    <property type="match status" value="1"/>
</dbReference>
<dbReference type="RefSeq" id="WP_014105271.1">
    <property type="nucleotide sequence ID" value="NZ_QYAZ01000001.1"/>
</dbReference>
<gene>
    <name evidence="2" type="ORF">D3W54_09870</name>
</gene>
<dbReference type="InterPro" id="IPR036397">
    <property type="entry name" value="RNaseH_sf"/>
</dbReference>
<name>A0ABQ6VW65_9PROT</name>
<dbReference type="InterPro" id="IPR012337">
    <property type="entry name" value="RNaseH-like_sf"/>
</dbReference>
<feature type="domain" description="Exonuclease" evidence="1">
    <location>
        <begin position="56"/>
        <end position="219"/>
    </location>
</feature>
<keyword evidence="2" id="KW-0540">Nuclease</keyword>
<proteinExistence type="predicted"/>
<dbReference type="PANTHER" id="PTHR30231:SF37">
    <property type="entry name" value="EXODEOXYRIBONUCLEASE 10"/>
    <property type="match status" value="1"/>
</dbReference>
<keyword evidence="3" id="KW-1185">Reference proteome</keyword>
<dbReference type="GO" id="GO:0004527">
    <property type="term" value="F:exonuclease activity"/>
    <property type="evidence" value="ECO:0007669"/>
    <property type="project" value="UniProtKB-KW"/>
</dbReference>
<evidence type="ECO:0000313" key="2">
    <source>
        <dbReference type="EMBL" id="KAB8124439.1"/>
    </source>
</evidence>
<dbReference type="PANTHER" id="PTHR30231">
    <property type="entry name" value="DNA POLYMERASE III SUBUNIT EPSILON"/>
    <property type="match status" value="1"/>
</dbReference>
<dbReference type="CDD" id="cd06127">
    <property type="entry name" value="DEDDh"/>
    <property type="match status" value="1"/>
</dbReference>
<dbReference type="Proteomes" id="UP000427842">
    <property type="component" value="Unassembled WGS sequence"/>
</dbReference>
<dbReference type="Pfam" id="PF00929">
    <property type="entry name" value="RNase_T"/>
    <property type="match status" value="1"/>
</dbReference>
<evidence type="ECO:0000259" key="1">
    <source>
        <dbReference type="SMART" id="SM00479"/>
    </source>
</evidence>
<dbReference type="SUPFAM" id="SSF53098">
    <property type="entry name" value="Ribonuclease H-like"/>
    <property type="match status" value="1"/>
</dbReference>
<dbReference type="EMBL" id="QYAZ01000001">
    <property type="protein sequence ID" value="KAB8124439.1"/>
    <property type="molecule type" value="Genomic_DNA"/>
</dbReference>
<dbReference type="NCBIfam" id="NF006615">
    <property type="entry name" value="PRK09182.1"/>
    <property type="match status" value="1"/>
</dbReference>
<organism evidence="2 3">
    <name type="scientific">Komagataeibacter medellinensis</name>
    <dbReference type="NCBI Taxonomy" id="1177712"/>
    <lineage>
        <taxon>Bacteria</taxon>
        <taxon>Pseudomonadati</taxon>
        <taxon>Pseudomonadota</taxon>
        <taxon>Alphaproteobacteria</taxon>
        <taxon>Acetobacterales</taxon>
        <taxon>Acetobacteraceae</taxon>
        <taxon>Komagataeibacter</taxon>
    </lineage>
</organism>
<protein>
    <submittedName>
        <fullName evidence="2">3'-5' exonuclease</fullName>
    </submittedName>
</protein>
<sequence>MDDPAVTDPDPVQMERMARTLEGSGRYRILRPLAPRVLEHYPADDGPQGSGTRLGMFLDLETTGLSAAKDEIIEFGIVPFVYTLEGKILGTLEPFSRLREPSCPIPPQITSLTGITPEMVAGQSVTADEVAQFVAPASLIIAHNASFDRRFAERFSAVFITKPWACSMQDVDWAAEGYEGRKLSYLGMQAGFWFDGHRAADDCQAGIAILDRVLPVSGRPALAALLENARQIRCRIWAENAPYEYKDILRQRGYRWNDGTDGNPRAWSISLVENAVEAELAFLSAEVYGHPVELPVTRITPWDRFSTRC</sequence>
<reference evidence="2 3" key="1">
    <citation type="submission" date="2018-09" db="EMBL/GenBank/DDBJ databases">
        <title>Genome sequence and characterization of the bcs clusters for the production of nanocellulose from the low pH resistant strain Komagataeibacter medellinensis ID13488.</title>
        <authorList>
            <person name="Hernandez-Arriaga A.M."/>
            <person name="Del Cerro C."/>
            <person name="Urbina L."/>
            <person name="Eceiza A."/>
            <person name="Retegi A."/>
            <person name="Prieto M.A."/>
        </authorList>
    </citation>
    <scope>NUCLEOTIDE SEQUENCE [LARGE SCALE GENOMIC DNA]</scope>
    <source>
        <strain evidence="2 3">ID13488</strain>
    </source>
</reference>
<dbReference type="SMART" id="SM00479">
    <property type="entry name" value="EXOIII"/>
    <property type="match status" value="1"/>
</dbReference>
<comment type="caution">
    <text evidence="2">The sequence shown here is derived from an EMBL/GenBank/DDBJ whole genome shotgun (WGS) entry which is preliminary data.</text>
</comment>
<accession>A0ABQ6VW65</accession>
<evidence type="ECO:0000313" key="3">
    <source>
        <dbReference type="Proteomes" id="UP000427842"/>
    </source>
</evidence>